<feature type="compositionally biased region" description="Polar residues" evidence="1">
    <location>
        <begin position="590"/>
        <end position="608"/>
    </location>
</feature>
<dbReference type="AlphaFoldDB" id="A0A7X1JCP3"/>
<dbReference type="Proteomes" id="UP000584670">
    <property type="component" value="Unassembled WGS sequence"/>
</dbReference>
<dbReference type="InterPro" id="IPR043502">
    <property type="entry name" value="DNA/RNA_pol_sf"/>
</dbReference>
<dbReference type="EMBL" id="JACMSF010000150">
    <property type="protein sequence ID" value="MBC2908323.1"/>
    <property type="molecule type" value="Genomic_DNA"/>
</dbReference>
<evidence type="ECO:0000259" key="2">
    <source>
        <dbReference type="PROSITE" id="PS50878"/>
    </source>
</evidence>
<organism evidence="3 4">
    <name type="scientific">Streptomyces cupreus</name>
    <dbReference type="NCBI Taxonomy" id="2759956"/>
    <lineage>
        <taxon>Bacteria</taxon>
        <taxon>Bacillati</taxon>
        <taxon>Actinomycetota</taxon>
        <taxon>Actinomycetes</taxon>
        <taxon>Kitasatosporales</taxon>
        <taxon>Streptomycetaceae</taxon>
        <taxon>Streptomyces</taxon>
    </lineage>
</organism>
<evidence type="ECO:0000313" key="4">
    <source>
        <dbReference type="Proteomes" id="UP000584670"/>
    </source>
</evidence>
<dbReference type="Pfam" id="PF21368">
    <property type="entry name" value="AI2M-like_HNH"/>
    <property type="match status" value="1"/>
</dbReference>
<keyword evidence="4" id="KW-1185">Reference proteome</keyword>
<dbReference type="Pfam" id="PF00078">
    <property type="entry name" value="RVT_1"/>
    <property type="match status" value="1"/>
</dbReference>
<dbReference type="RefSeq" id="WP_186288234.1">
    <property type="nucleotide sequence ID" value="NZ_JACMSF010000150.1"/>
</dbReference>
<dbReference type="InterPro" id="IPR003615">
    <property type="entry name" value="HNH_nuc"/>
</dbReference>
<feature type="domain" description="Reverse transcriptase" evidence="2">
    <location>
        <begin position="68"/>
        <end position="354"/>
    </location>
</feature>
<protein>
    <submittedName>
        <fullName evidence="3">Maturase</fullName>
    </submittedName>
</protein>
<dbReference type="PANTHER" id="PTHR34047:SF8">
    <property type="entry name" value="PROTEIN YKFC"/>
    <property type="match status" value="1"/>
</dbReference>
<evidence type="ECO:0000256" key="1">
    <source>
        <dbReference type="SAM" id="MobiDB-lite"/>
    </source>
</evidence>
<dbReference type="SUPFAM" id="SSF56672">
    <property type="entry name" value="DNA/RNA polymerases"/>
    <property type="match status" value="1"/>
</dbReference>
<dbReference type="Pfam" id="PF01348">
    <property type="entry name" value="Intron_maturas2"/>
    <property type="match status" value="1"/>
</dbReference>
<dbReference type="InterPro" id="IPR049030">
    <property type="entry name" value="AI2M-like_HNH"/>
</dbReference>
<gene>
    <name evidence="3" type="ORF">H4N64_43990</name>
</gene>
<feature type="region of interest" description="Disordered" evidence="1">
    <location>
        <begin position="588"/>
        <end position="608"/>
    </location>
</feature>
<dbReference type="SMART" id="SM00507">
    <property type="entry name" value="HNHc"/>
    <property type="match status" value="1"/>
</dbReference>
<sequence length="608" mass="70259">MQSAEAVLGIIRECGRKGLPLERLYRCLFNPELYLLAYGRIYRNAGAMTPGSTPETADGMRLDKIQDIINTLRAERYRWTPTRRVYIEKKGSTKKRPLGVTSWTDKLLQEVMRLLLEAYYEPQFSDRSHGFRPGRGCRTALQSICPGWRGTTWFIEGDITDCFGSLDHSIMRSILAEKIHDGRFLRLIDGLLRAGYLEEWRYHATLSGCPQGGVISPVLSNIYLDRLDKYIESNLLPAYNRGKQRQFNRAYMRLRDAARRQAKLGNRDKTRMLWQQMQRLPSRDPTDPGFRRLHYCRYADDWLLGFTGPKREAEEIKTKVGEFLHSALKLELSPAKTLITHGRTRPAHFLGYEITVYQSDTKHSQRGWRSINGQIGLKVPRGVAHSKAKPYLRHGKPIHRPERMTDSDFSIIAQYQAEYRGVVNYYQLAVNRHPFERLKYVMQCSLTKTLAHKYRISVPEVYRRYRAVLATDHGPRQGLQVVIERGGDRKPLVAQWGGISLARTTVVKSLDDHPPKVWSNQRSELVQRLLAEACELCGSGQNTEVHHIRHLKDLQRKGRAPKPEWAERMASRRRKTLVVCRRCHHAIHNGQPTGQQTRNTTLESRVRS</sequence>
<name>A0A7X1JCP3_9ACTN</name>
<dbReference type="InterPro" id="IPR051083">
    <property type="entry name" value="GrpII_Intron_Splice-Mob/Def"/>
</dbReference>
<accession>A0A7X1JCP3</accession>
<reference evidence="3 4" key="1">
    <citation type="submission" date="2020-08" db="EMBL/GenBank/DDBJ databases">
        <title>Streptomyces sp. PSKA01 genome sequencing and assembly.</title>
        <authorList>
            <person name="Mandal S."/>
            <person name="Maiti P.K."/>
            <person name="Das P."/>
        </authorList>
    </citation>
    <scope>NUCLEOTIDE SEQUENCE [LARGE SCALE GENOMIC DNA]</scope>
    <source>
        <strain evidence="3 4">PSKA01</strain>
    </source>
</reference>
<dbReference type="InterPro" id="IPR000477">
    <property type="entry name" value="RT_dom"/>
</dbReference>
<dbReference type="CDD" id="cd01651">
    <property type="entry name" value="RT_G2_intron"/>
    <property type="match status" value="1"/>
</dbReference>
<dbReference type="PANTHER" id="PTHR34047">
    <property type="entry name" value="NUCLEAR INTRON MATURASE 1, MITOCHONDRIAL-RELATED"/>
    <property type="match status" value="1"/>
</dbReference>
<dbReference type="InterPro" id="IPR024937">
    <property type="entry name" value="Domain_X"/>
</dbReference>
<dbReference type="PROSITE" id="PS50878">
    <property type="entry name" value="RT_POL"/>
    <property type="match status" value="1"/>
</dbReference>
<proteinExistence type="predicted"/>
<dbReference type="GO" id="GO:0006397">
    <property type="term" value="P:mRNA processing"/>
    <property type="evidence" value="ECO:0007669"/>
    <property type="project" value="InterPro"/>
</dbReference>
<evidence type="ECO:0000313" key="3">
    <source>
        <dbReference type="EMBL" id="MBC2908323.1"/>
    </source>
</evidence>
<comment type="caution">
    <text evidence="3">The sequence shown here is derived from an EMBL/GenBank/DDBJ whole genome shotgun (WGS) entry which is preliminary data.</text>
</comment>